<comment type="similarity">
    <text evidence="2">Belongs to the citrate synthase family.</text>
</comment>
<dbReference type="SUPFAM" id="SSF48256">
    <property type="entry name" value="Citrate synthase"/>
    <property type="match status" value="1"/>
</dbReference>
<keyword evidence="4" id="KW-0808">Transferase</keyword>
<organism evidence="6 7">
    <name type="scientific">Polaromonas aquatica</name>
    <dbReference type="NCBI Taxonomy" id="332657"/>
    <lineage>
        <taxon>Bacteria</taxon>
        <taxon>Pseudomonadati</taxon>
        <taxon>Pseudomonadota</taxon>
        <taxon>Betaproteobacteria</taxon>
        <taxon>Burkholderiales</taxon>
        <taxon>Comamonadaceae</taxon>
        <taxon>Polaromonas</taxon>
    </lineage>
</organism>
<dbReference type="Gene3D" id="1.10.580.10">
    <property type="entry name" value="Citrate Synthase, domain 1"/>
    <property type="match status" value="1"/>
</dbReference>
<dbReference type="EC" id="2.3.3.16" evidence="3"/>
<dbReference type="Gene3D" id="1.10.230.10">
    <property type="entry name" value="Cytochrome P450-Terp, domain 2"/>
    <property type="match status" value="1"/>
</dbReference>
<evidence type="ECO:0000313" key="7">
    <source>
        <dbReference type="Proteomes" id="UP001596270"/>
    </source>
</evidence>
<dbReference type="InterPro" id="IPR009061">
    <property type="entry name" value="DNA-bd_dom_put_sf"/>
</dbReference>
<dbReference type="PANTHER" id="PTHR11739">
    <property type="entry name" value="CITRATE SYNTHASE"/>
    <property type="match status" value="1"/>
</dbReference>
<dbReference type="RefSeq" id="WP_377412630.1">
    <property type="nucleotide sequence ID" value="NZ_JBHSRS010000014.1"/>
</dbReference>
<dbReference type="SUPFAM" id="SSF46955">
    <property type="entry name" value="Putative DNA-binding domain"/>
    <property type="match status" value="1"/>
</dbReference>
<evidence type="ECO:0000313" key="6">
    <source>
        <dbReference type="EMBL" id="MFC6280817.1"/>
    </source>
</evidence>
<feature type="region of interest" description="Disordered" evidence="5">
    <location>
        <begin position="1"/>
        <end position="21"/>
    </location>
</feature>
<dbReference type="EMBL" id="JBHSRS010000014">
    <property type="protein sequence ID" value="MFC6280817.1"/>
    <property type="molecule type" value="Genomic_DNA"/>
</dbReference>
<evidence type="ECO:0000256" key="4">
    <source>
        <dbReference type="ARBA" id="ARBA00022679"/>
    </source>
</evidence>
<feature type="compositionally biased region" description="Polar residues" evidence="5">
    <location>
        <begin position="1"/>
        <end position="18"/>
    </location>
</feature>
<reference evidence="7" key="1">
    <citation type="journal article" date="2019" name="Int. J. Syst. Evol. Microbiol.">
        <title>The Global Catalogue of Microorganisms (GCM) 10K type strain sequencing project: providing services to taxonomists for standard genome sequencing and annotation.</title>
        <authorList>
            <consortium name="The Broad Institute Genomics Platform"/>
            <consortium name="The Broad Institute Genome Sequencing Center for Infectious Disease"/>
            <person name="Wu L."/>
            <person name="Ma J."/>
        </authorList>
    </citation>
    <scope>NUCLEOTIDE SEQUENCE [LARGE SCALE GENOMIC DNA]</scope>
    <source>
        <strain evidence="7">CCUG 39402</strain>
    </source>
</reference>
<evidence type="ECO:0000256" key="2">
    <source>
        <dbReference type="ARBA" id="ARBA00010566"/>
    </source>
</evidence>
<proteinExistence type="inferred from homology"/>
<dbReference type="Pfam" id="PF00285">
    <property type="entry name" value="Citrate_synt"/>
    <property type="match status" value="1"/>
</dbReference>
<dbReference type="InterPro" id="IPR002020">
    <property type="entry name" value="Citrate_synthase"/>
</dbReference>
<sequence>MENSTKQLPTPKAMSNKQVGKRREVNDVQYITSTEALSVLGVRRETFYTYVSRGLIKSQQKQGTKTKLYRKADVEKLRTRAAARTGVPTVSQSLRYGEPIVQTWISEITARGPRYRGHLALDLVAQKRSFEFVAELLWTGLPRTRNVAWPQPLASLNIGAILEKNSSYYAQTSPLRQLAFIAAGLSAMELGINDPDAPDVSANARALIQLFAGAAGLLGPQQKFSEPTSGESIAHCLARGFAIETTEQAIQLLDAALVLSAEHELSAPTFAVRICASTGADLFACVAAGLSVQSGPMQVGGTLEVERLVAEVTTKPGGDSPKFTSALPCFGHPLYDKDPRATVLLELARQFTPQPPDAYRLWNILGDANATGQYPNIFAALVFTSYILGLPLGSGAFIHTLGRTAGWIAHATEQRLTGTMLRPRARFMGAQTS</sequence>
<accession>A0ABW1TVS6</accession>
<dbReference type="InterPro" id="IPR016142">
    <property type="entry name" value="Citrate_synth-like_lrg_a-sub"/>
</dbReference>
<evidence type="ECO:0000256" key="1">
    <source>
        <dbReference type="ARBA" id="ARBA00004751"/>
    </source>
</evidence>
<dbReference type="InterPro" id="IPR036969">
    <property type="entry name" value="Citrate_synthase_sf"/>
</dbReference>
<comment type="pathway">
    <text evidence="1">Carbohydrate metabolism; tricarboxylic acid cycle; isocitrate from oxaloacetate: step 1/2.</text>
</comment>
<dbReference type="PRINTS" id="PR00143">
    <property type="entry name" value="CITRTSNTHASE"/>
</dbReference>
<gene>
    <name evidence="6" type="ORF">ACFQND_06185</name>
</gene>
<name>A0ABW1TVS6_9BURK</name>
<keyword evidence="7" id="KW-1185">Reference proteome</keyword>
<dbReference type="InterPro" id="IPR016143">
    <property type="entry name" value="Citrate_synth-like_sm_a-sub"/>
</dbReference>
<evidence type="ECO:0000256" key="3">
    <source>
        <dbReference type="ARBA" id="ARBA00012972"/>
    </source>
</evidence>
<comment type="caution">
    <text evidence="6">The sequence shown here is derived from an EMBL/GenBank/DDBJ whole genome shotgun (WGS) entry which is preliminary data.</text>
</comment>
<dbReference type="Proteomes" id="UP001596270">
    <property type="component" value="Unassembled WGS sequence"/>
</dbReference>
<dbReference type="PANTHER" id="PTHR11739:SF4">
    <property type="entry name" value="CITRATE SYNTHASE, PEROXISOMAL"/>
    <property type="match status" value="1"/>
</dbReference>
<protein>
    <recommendedName>
        <fullName evidence="3">citrate synthase (unknown stereospecificity)</fullName>
        <ecNumber evidence="3">2.3.3.16</ecNumber>
    </recommendedName>
</protein>
<evidence type="ECO:0000256" key="5">
    <source>
        <dbReference type="SAM" id="MobiDB-lite"/>
    </source>
</evidence>